<dbReference type="RefSeq" id="WP_303499329.1">
    <property type="nucleotide sequence ID" value="NZ_JAUOPU010000008.1"/>
</dbReference>
<sequence>MIISAGENITSADIAYVFNQGKIRVEFPEPPPPPDIDFVKAGFIQYISKQGGVSDAIAPLVNGVCHYTGAAYDMYKDRIHIKPKLIELGFVVNPSQTEFEVWSTYTTPLTLSNIEKTGRKGLVLSGPQPGQILPAYGGHWDYILDVSLDVEMNIDALFEWQFNNGTVKTTLNVLGTRVALWPYPPIYPVTEEWQWFTAVIETRASEQRLSNADKPLQHIEYRYNLPTLAAAEQNARYESQGTNMHAVPIWADATPPVTVKADDLVIYTDVSSRSFSDGGMAVLYKNERDYEVAFIDKVNVDNLLLKRPLMYDYKNVIVLPAITARAPDGVKSVRRGARTEHQISWVNSQPLLIEPPSSRNNTDFDTEYLGKPVIVQRGKSGGVSDDMAFTWREKTTSSGHHIIDIDRDYGRHATNVELIAEGRKQAWQLKQFIYQFKGRLNACWWVSYHRQIRIAALCNRKRIVIKRVGLVEFGGRHLYLNWHDGVQMVYAKSLGYDNDGNEVIDLGGDDDREVTPSDLLGGHIMRLMRPADDKVKITHQPRQLLSVSMPMIEVPDGSH</sequence>
<evidence type="ECO:0008006" key="3">
    <source>
        <dbReference type="Google" id="ProtNLM"/>
    </source>
</evidence>
<dbReference type="Proteomes" id="UP001170624">
    <property type="component" value="Unassembled WGS sequence"/>
</dbReference>
<accession>A0AAW7Y7T4</accession>
<proteinExistence type="predicted"/>
<reference evidence="1" key="1">
    <citation type="submission" date="2023-07" db="EMBL/GenBank/DDBJ databases">
        <title>Genome content predicts the carbon catabolic preferences of heterotrophic bacteria.</title>
        <authorList>
            <person name="Gralka M."/>
        </authorList>
    </citation>
    <scope>NUCLEOTIDE SEQUENCE</scope>
    <source>
        <strain evidence="1">G2M05</strain>
    </source>
</reference>
<evidence type="ECO:0000313" key="2">
    <source>
        <dbReference type="Proteomes" id="UP001170624"/>
    </source>
</evidence>
<dbReference type="AlphaFoldDB" id="A0AAW7Y7T4"/>
<comment type="caution">
    <text evidence="1">The sequence shown here is derived from an EMBL/GenBank/DDBJ whole genome shotgun (WGS) entry which is preliminary data.</text>
</comment>
<dbReference type="EMBL" id="JAUOPU010000008">
    <property type="protein sequence ID" value="MDO6542824.1"/>
    <property type="molecule type" value="Genomic_DNA"/>
</dbReference>
<protein>
    <recommendedName>
        <fullName evidence="3">Phage tail protein</fullName>
    </recommendedName>
</protein>
<evidence type="ECO:0000313" key="1">
    <source>
        <dbReference type="EMBL" id="MDO6542824.1"/>
    </source>
</evidence>
<name>A0AAW7Y7T4_9GAMM</name>
<organism evidence="1 2">
    <name type="scientific">Photobacterium sanguinicancri</name>
    <dbReference type="NCBI Taxonomy" id="875932"/>
    <lineage>
        <taxon>Bacteria</taxon>
        <taxon>Pseudomonadati</taxon>
        <taxon>Pseudomonadota</taxon>
        <taxon>Gammaproteobacteria</taxon>
        <taxon>Vibrionales</taxon>
        <taxon>Vibrionaceae</taxon>
        <taxon>Photobacterium</taxon>
    </lineage>
</organism>
<gene>
    <name evidence="1" type="ORF">Q4568_09785</name>
</gene>